<dbReference type="Gene3D" id="2.60.40.1120">
    <property type="entry name" value="Carboxypeptidase-like, regulatory domain"/>
    <property type="match status" value="1"/>
</dbReference>
<dbReference type="AlphaFoldDB" id="X1SFU6"/>
<dbReference type="Pfam" id="PF13620">
    <property type="entry name" value="CarboxypepD_reg"/>
    <property type="match status" value="1"/>
</dbReference>
<dbReference type="InterPro" id="IPR019734">
    <property type="entry name" value="TPR_rpt"/>
</dbReference>
<accession>X1SFU6</accession>
<dbReference type="EMBL" id="BARW01020463">
    <property type="protein sequence ID" value="GAI91892.1"/>
    <property type="molecule type" value="Genomic_DNA"/>
</dbReference>
<organism evidence="1">
    <name type="scientific">marine sediment metagenome</name>
    <dbReference type="NCBI Taxonomy" id="412755"/>
    <lineage>
        <taxon>unclassified sequences</taxon>
        <taxon>metagenomes</taxon>
        <taxon>ecological metagenomes</taxon>
    </lineage>
</organism>
<dbReference type="PROSITE" id="PS50005">
    <property type="entry name" value="TPR"/>
    <property type="match status" value="1"/>
</dbReference>
<dbReference type="InterPro" id="IPR011990">
    <property type="entry name" value="TPR-like_helical_dom_sf"/>
</dbReference>
<comment type="caution">
    <text evidence="1">The sequence shown here is derived from an EMBL/GenBank/DDBJ whole genome shotgun (WGS) entry which is preliminary data.</text>
</comment>
<dbReference type="InterPro" id="IPR008969">
    <property type="entry name" value="CarboxyPept-like_regulatory"/>
</dbReference>
<dbReference type="Pfam" id="PF13174">
    <property type="entry name" value="TPR_6"/>
    <property type="match status" value="2"/>
</dbReference>
<name>X1SFU6_9ZZZZ</name>
<sequence>MLLLIKKLKKVKKPIVEPPPVVFFKSLLILSLLFFLLLLLNGCLFSPFSKGSVEGYIHEETVIDTRPLEGALVSITGSSNTALTNADGFFRIDEVSIGSRTLTIAKEGYITYKKLSVGIIADEVTLIDNGNPIVIQAADDKYLFDGGIIYYYSGEYTNALTTFQQLINDFPDSEYADDAQYYIGYINEKKLGYYIQALLEYQELINNYPNSSYVDDAQR</sequence>
<dbReference type="SUPFAM" id="SSF49464">
    <property type="entry name" value="Carboxypeptidase regulatory domain-like"/>
    <property type="match status" value="1"/>
</dbReference>
<gene>
    <name evidence="1" type="ORF">S12H4_34566</name>
</gene>
<proteinExistence type="predicted"/>
<dbReference type="SUPFAM" id="SSF48452">
    <property type="entry name" value="TPR-like"/>
    <property type="match status" value="1"/>
</dbReference>
<evidence type="ECO:0000313" key="1">
    <source>
        <dbReference type="EMBL" id="GAI91892.1"/>
    </source>
</evidence>
<reference evidence="1" key="1">
    <citation type="journal article" date="2014" name="Front. Microbiol.">
        <title>High frequency of phylogenetically diverse reductive dehalogenase-homologous genes in deep subseafloor sedimentary metagenomes.</title>
        <authorList>
            <person name="Kawai M."/>
            <person name="Futagami T."/>
            <person name="Toyoda A."/>
            <person name="Takaki Y."/>
            <person name="Nishi S."/>
            <person name="Hori S."/>
            <person name="Arai W."/>
            <person name="Tsubouchi T."/>
            <person name="Morono Y."/>
            <person name="Uchiyama I."/>
            <person name="Ito T."/>
            <person name="Fujiyama A."/>
            <person name="Inagaki F."/>
            <person name="Takami H."/>
        </authorList>
    </citation>
    <scope>NUCLEOTIDE SEQUENCE</scope>
    <source>
        <strain evidence="1">Expedition CK06-06</strain>
    </source>
</reference>
<protein>
    <submittedName>
        <fullName evidence="1">Uncharacterized protein</fullName>
    </submittedName>
</protein>
<feature type="non-terminal residue" evidence="1">
    <location>
        <position position="219"/>
    </location>
</feature>
<dbReference type="Gene3D" id="1.25.40.10">
    <property type="entry name" value="Tetratricopeptide repeat domain"/>
    <property type="match status" value="1"/>
</dbReference>